<evidence type="ECO:0000313" key="2">
    <source>
        <dbReference type="Proteomes" id="UP000192566"/>
    </source>
</evidence>
<sequence>MCTKSIPTKFEALICQSGLNAWTDWDEDRGLRWIIEVYIRSRRWEAVLYDYDPDVFALVSCYLR</sequence>
<dbReference type="Proteomes" id="UP000192566">
    <property type="component" value="Unassembled WGS sequence"/>
</dbReference>
<comment type="caution">
    <text evidence="1">The sequence shown here is derived from an EMBL/GenBank/DDBJ whole genome shotgun (WGS) entry which is preliminary data.</text>
</comment>
<dbReference type="AlphaFoldDB" id="A0A1X0DBD3"/>
<evidence type="ECO:0000313" key="1">
    <source>
        <dbReference type="EMBL" id="ORA69080.1"/>
    </source>
</evidence>
<protein>
    <submittedName>
        <fullName evidence="1">Uncharacterized protein</fullName>
    </submittedName>
</protein>
<accession>A0A1X0DBD3</accession>
<reference evidence="1 2" key="1">
    <citation type="submission" date="2017-02" db="EMBL/GenBank/DDBJ databases">
        <title>The new phylogeny of genus Mycobacterium.</title>
        <authorList>
            <person name="Tortoli E."/>
            <person name="Trovato A."/>
            <person name="Cirillo D.M."/>
        </authorList>
    </citation>
    <scope>NUCLEOTIDE SEQUENCE [LARGE SCALE GENOMIC DNA]</scope>
    <source>
        <strain evidence="1 2">DSM 44471</strain>
    </source>
</reference>
<gene>
    <name evidence="1" type="ORF">BST25_21410</name>
</gene>
<dbReference type="STRING" id="53376.BST25_21410"/>
<proteinExistence type="predicted"/>
<dbReference type="EMBL" id="MVHR01000049">
    <property type="protein sequence ID" value="ORA69080.1"/>
    <property type="molecule type" value="Genomic_DNA"/>
</dbReference>
<organism evidence="1 2">
    <name type="scientific">Mycobacterium heidelbergense</name>
    <dbReference type="NCBI Taxonomy" id="53376"/>
    <lineage>
        <taxon>Bacteria</taxon>
        <taxon>Bacillati</taxon>
        <taxon>Actinomycetota</taxon>
        <taxon>Actinomycetes</taxon>
        <taxon>Mycobacteriales</taxon>
        <taxon>Mycobacteriaceae</taxon>
        <taxon>Mycobacterium</taxon>
        <taxon>Mycobacterium simiae complex</taxon>
    </lineage>
</organism>
<name>A0A1X0DBD3_MYCHE</name>
<keyword evidence="2" id="KW-1185">Reference proteome</keyword>